<evidence type="ECO:0000256" key="2">
    <source>
        <dbReference type="ARBA" id="ARBA00007087"/>
    </source>
</evidence>
<dbReference type="OrthoDB" id="10025080at2759"/>
<dbReference type="Pfam" id="PF04901">
    <property type="entry name" value="RAMP"/>
    <property type="match status" value="1"/>
</dbReference>
<evidence type="ECO:0000313" key="12">
    <source>
        <dbReference type="Proteomes" id="UP000515135"/>
    </source>
</evidence>
<dbReference type="GO" id="GO:0032870">
    <property type="term" value="P:cellular response to hormone stimulus"/>
    <property type="evidence" value="ECO:0007669"/>
    <property type="project" value="TreeGrafter"/>
</dbReference>
<keyword evidence="6" id="KW-0732">Signal</keyword>
<dbReference type="GO" id="GO:0009986">
    <property type="term" value="C:cell surface"/>
    <property type="evidence" value="ECO:0007669"/>
    <property type="project" value="TreeGrafter"/>
</dbReference>
<evidence type="ECO:0000256" key="6">
    <source>
        <dbReference type="ARBA" id="ARBA00022729"/>
    </source>
</evidence>
<keyword evidence="9" id="KW-1015">Disulfide bond</keyword>
<evidence type="ECO:0000256" key="1">
    <source>
        <dbReference type="ARBA" id="ARBA00004251"/>
    </source>
</evidence>
<dbReference type="GO" id="GO:0005886">
    <property type="term" value="C:plasma membrane"/>
    <property type="evidence" value="ECO:0007669"/>
    <property type="project" value="UniProtKB-SubCell"/>
</dbReference>
<evidence type="ECO:0000256" key="3">
    <source>
        <dbReference type="ARBA" id="ARBA00022448"/>
    </source>
</evidence>
<dbReference type="Proteomes" id="UP000515135">
    <property type="component" value="Unplaced"/>
</dbReference>
<evidence type="ECO:0000256" key="5">
    <source>
        <dbReference type="ARBA" id="ARBA00022692"/>
    </source>
</evidence>
<comment type="subcellular location">
    <subcellularLocation>
        <location evidence="1">Cell membrane</location>
        <topology evidence="1">Single-pass type I membrane protein</topology>
    </subcellularLocation>
</comment>
<feature type="transmembrane region" description="Helical" evidence="11">
    <location>
        <begin position="222"/>
        <end position="244"/>
    </location>
</feature>
<evidence type="ECO:0000256" key="4">
    <source>
        <dbReference type="ARBA" id="ARBA00022475"/>
    </source>
</evidence>
<dbReference type="GO" id="GO:0006886">
    <property type="term" value="P:intracellular protein transport"/>
    <property type="evidence" value="ECO:0007669"/>
    <property type="project" value="InterPro"/>
</dbReference>
<dbReference type="InterPro" id="IPR038126">
    <property type="entry name" value="RAMP_sf"/>
</dbReference>
<evidence type="ECO:0000256" key="11">
    <source>
        <dbReference type="SAM" id="Phobius"/>
    </source>
</evidence>
<evidence type="ECO:0000256" key="8">
    <source>
        <dbReference type="ARBA" id="ARBA00023136"/>
    </source>
</evidence>
<dbReference type="InterPro" id="IPR006985">
    <property type="entry name" value="RAMP"/>
</dbReference>
<dbReference type="Gene3D" id="1.10.150.510">
    <property type="entry name" value="Receptor activity modifying family"/>
    <property type="match status" value="1"/>
</dbReference>
<dbReference type="GO" id="GO:0008277">
    <property type="term" value="P:regulation of G protein-coupled receptor signaling pathway"/>
    <property type="evidence" value="ECO:0007669"/>
    <property type="project" value="InterPro"/>
</dbReference>
<dbReference type="GO" id="GO:0007186">
    <property type="term" value="P:G protein-coupled receptor signaling pathway"/>
    <property type="evidence" value="ECO:0007669"/>
    <property type="project" value="TreeGrafter"/>
</dbReference>
<keyword evidence="8 11" id="KW-0472">Membrane</keyword>
<dbReference type="PANTHER" id="PTHR14076">
    <property type="entry name" value="RECEPTOR ACTIVITY MODIFYING PROTEIN RAMP"/>
    <property type="match status" value="1"/>
</dbReference>
<keyword evidence="5 11" id="KW-0812">Transmembrane</keyword>
<proteinExistence type="inferred from homology"/>
<gene>
    <name evidence="13" type="primary">LOC109461779</name>
</gene>
<dbReference type="PANTHER" id="PTHR14076:SF7">
    <property type="entry name" value="RECEPTOR ACTIVITY-MODIFYING PROTEIN 1-LIKE"/>
    <property type="match status" value="1"/>
</dbReference>
<dbReference type="KEGG" id="bbel:109461779"/>
<dbReference type="GeneID" id="109461779"/>
<dbReference type="GO" id="GO:0072659">
    <property type="term" value="P:protein localization to plasma membrane"/>
    <property type="evidence" value="ECO:0007669"/>
    <property type="project" value="TreeGrafter"/>
</dbReference>
<dbReference type="AlphaFoldDB" id="A0A6P4XSU5"/>
<dbReference type="GO" id="GO:0043235">
    <property type="term" value="C:receptor complex"/>
    <property type="evidence" value="ECO:0007669"/>
    <property type="project" value="TreeGrafter"/>
</dbReference>
<comment type="similarity">
    <text evidence="2">Belongs to the RAMP family.</text>
</comment>
<keyword evidence="7 11" id="KW-1133">Transmembrane helix</keyword>
<name>A0A6P4XSU5_BRABE</name>
<reference evidence="13" key="1">
    <citation type="submission" date="2025-08" db="UniProtKB">
        <authorList>
            <consortium name="RefSeq"/>
        </authorList>
    </citation>
    <scope>IDENTIFICATION</scope>
    <source>
        <tissue evidence="13">Gonad</tissue>
    </source>
</reference>
<evidence type="ECO:0000256" key="7">
    <source>
        <dbReference type="ARBA" id="ARBA00022989"/>
    </source>
</evidence>
<evidence type="ECO:0000313" key="13">
    <source>
        <dbReference type="RefSeq" id="XP_019613734.1"/>
    </source>
</evidence>
<dbReference type="RefSeq" id="XP_019613734.1">
    <property type="nucleotide sequence ID" value="XM_019758175.1"/>
</dbReference>
<accession>A0A6P4XSU5</accession>
<keyword evidence="10" id="KW-0675">Receptor</keyword>
<dbReference type="GO" id="GO:0015026">
    <property type="term" value="F:coreceptor activity"/>
    <property type="evidence" value="ECO:0007669"/>
    <property type="project" value="InterPro"/>
</dbReference>
<keyword evidence="4" id="KW-1003">Cell membrane</keyword>
<organism evidence="12 13">
    <name type="scientific">Branchiostoma belcheri</name>
    <name type="common">Amphioxus</name>
    <dbReference type="NCBI Taxonomy" id="7741"/>
    <lineage>
        <taxon>Eukaryota</taxon>
        <taxon>Metazoa</taxon>
        <taxon>Chordata</taxon>
        <taxon>Cephalochordata</taxon>
        <taxon>Leptocardii</taxon>
        <taxon>Amphioxiformes</taxon>
        <taxon>Branchiostomatidae</taxon>
        <taxon>Branchiostoma</taxon>
    </lineage>
</organism>
<evidence type="ECO:0000256" key="9">
    <source>
        <dbReference type="ARBA" id="ARBA00023157"/>
    </source>
</evidence>
<protein>
    <submittedName>
        <fullName evidence="13">Uncharacterized protein LOC109461779</fullName>
    </submittedName>
</protein>
<keyword evidence="12" id="KW-1185">Reference proteome</keyword>
<dbReference type="GO" id="GO:0006816">
    <property type="term" value="P:calcium ion transport"/>
    <property type="evidence" value="ECO:0007669"/>
    <property type="project" value="TreeGrafter"/>
</dbReference>
<evidence type="ECO:0000256" key="10">
    <source>
        <dbReference type="ARBA" id="ARBA00023170"/>
    </source>
</evidence>
<keyword evidence="3" id="KW-0813">Transport</keyword>
<dbReference type="GO" id="GO:0031623">
    <property type="term" value="P:receptor internalization"/>
    <property type="evidence" value="ECO:0007669"/>
    <property type="project" value="TreeGrafter"/>
</dbReference>
<sequence length="269" mass="30427">MLDTEAYHLTIALFSAMLLGIEGDCNITSFHVDLIKSVDTYISDAHGITTETRDDEPISPYCRRYIDVLTCSELLLAEMPDCNSLEIQEAFPTVREARQPSEDCGLQSNITWYNSTAGEDDFLHEEVITRCRQWIYRGYLQTCTERFAKTISTVKKSELCVWPGEQVGPYTELAACAHHAGKLTANLETLQYDDFMKEIHQKFYRHCHDWRNRGEFDPPSDVLAACVAAPTVAALVAAILLATWDLLLGRKQKMPVNTDTDDEDAGYEQ</sequence>